<dbReference type="GO" id="GO:0005737">
    <property type="term" value="C:cytoplasm"/>
    <property type="evidence" value="ECO:0007669"/>
    <property type="project" value="TreeGrafter"/>
</dbReference>
<dbReference type="SUPFAM" id="SSF52317">
    <property type="entry name" value="Class I glutamine amidotransferase-like"/>
    <property type="match status" value="1"/>
</dbReference>
<dbReference type="InterPro" id="IPR029062">
    <property type="entry name" value="Class_I_gatase-like"/>
</dbReference>
<dbReference type="Pfam" id="PF01965">
    <property type="entry name" value="DJ-1_PfpI"/>
    <property type="match status" value="1"/>
</dbReference>
<dbReference type="Gene3D" id="3.40.50.880">
    <property type="match status" value="1"/>
</dbReference>
<gene>
    <name evidence="2" type="ORF">BSQ49_05840</name>
</gene>
<dbReference type="EMBL" id="CP018176">
    <property type="protein sequence ID" value="AUJ29757.1"/>
    <property type="molecule type" value="Genomic_DNA"/>
</dbReference>
<keyword evidence="2" id="KW-0808">Transferase</keyword>
<sequence>MKTAIFLILDEYADWEGSYLASQLNQSSDWCVSTASIKPQVTSIGGFKTNVDYLLTEIPQKIDLLVLIGGNSWSISNKELRELIVKQLSMQQPVAAICGAVDFLAQNGLLTNYKHTGNSQYLWQTYSEYTNQGDFIKKQAVIDNNLVTANGTATLQFTKLVLKLVNFLPEVEIAKALALHELGFYKYCATYGNPYQ</sequence>
<dbReference type="PANTHER" id="PTHR48094">
    <property type="entry name" value="PROTEIN/NUCLEIC ACID DEGLYCASE DJ-1-RELATED"/>
    <property type="match status" value="1"/>
</dbReference>
<dbReference type="Proteomes" id="UP000314960">
    <property type="component" value="Chromosome"/>
</dbReference>
<evidence type="ECO:0000313" key="3">
    <source>
        <dbReference type="Proteomes" id="UP000314960"/>
    </source>
</evidence>
<accession>A0A3Q8CC60</accession>
<feature type="domain" description="DJ-1/PfpI" evidence="1">
    <location>
        <begin position="2"/>
        <end position="163"/>
    </location>
</feature>
<dbReference type="InterPro" id="IPR050325">
    <property type="entry name" value="Prot/Nucl_acid_deglycase"/>
</dbReference>
<protein>
    <submittedName>
        <fullName evidence="2">Glutamine amidotransferase</fullName>
    </submittedName>
</protein>
<dbReference type="AlphaFoldDB" id="A0A3Q8CC60"/>
<reference evidence="2 3" key="1">
    <citation type="submission" date="2016-11" db="EMBL/GenBank/DDBJ databases">
        <title>Interaction between Lactobacillus species and yeast in water kefir.</title>
        <authorList>
            <person name="Behr J."/>
            <person name="Xu D."/>
            <person name="Vogel R.F."/>
        </authorList>
    </citation>
    <scope>NUCLEOTIDE SEQUENCE [LARGE SCALE GENOMIC DNA]</scope>
    <source>
        <strain evidence="2 3">TMW 1.1822</strain>
    </source>
</reference>
<evidence type="ECO:0000313" key="2">
    <source>
        <dbReference type="EMBL" id="AUJ29757.1"/>
    </source>
</evidence>
<proteinExistence type="predicted"/>
<dbReference type="GO" id="GO:0016740">
    <property type="term" value="F:transferase activity"/>
    <property type="evidence" value="ECO:0007669"/>
    <property type="project" value="UniProtKB-KW"/>
</dbReference>
<evidence type="ECO:0000259" key="1">
    <source>
        <dbReference type="Pfam" id="PF01965"/>
    </source>
</evidence>
<keyword evidence="2" id="KW-0315">Glutamine amidotransferase</keyword>
<dbReference type="InterPro" id="IPR002818">
    <property type="entry name" value="DJ-1/PfpI"/>
</dbReference>
<dbReference type="KEGG" id="lhw:BSQ49_05840"/>
<dbReference type="PANTHER" id="PTHR48094:SF19">
    <property type="entry name" value="DJ-1_PFPI DOMAIN-CONTAINING PROTEIN"/>
    <property type="match status" value="1"/>
</dbReference>
<organism evidence="2 3">
    <name type="scientific">Liquorilactobacillus hordei</name>
    <dbReference type="NCBI Taxonomy" id="468911"/>
    <lineage>
        <taxon>Bacteria</taxon>
        <taxon>Bacillati</taxon>
        <taxon>Bacillota</taxon>
        <taxon>Bacilli</taxon>
        <taxon>Lactobacillales</taxon>
        <taxon>Lactobacillaceae</taxon>
        <taxon>Liquorilactobacillus</taxon>
    </lineage>
</organism>
<dbReference type="RefSeq" id="WP_141053477.1">
    <property type="nucleotide sequence ID" value="NZ_CP018176.1"/>
</dbReference>
<name>A0A3Q8CC60_9LACO</name>